<dbReference type="InterPro" id="IPR001279">
    <property type="entry name" value="Metallo-B-lactamas"/>
</dbReference>
<keyword evidence="3" id="KW-1185">Reference proteome</keyword>
<feature type="domain" description="Metallo-beta-lactamase" evidence="1">
    <location>
        <begin position="242"/>
        <end position="314"/>
    </location>
</feature>
<dbReference type="EMBL" id="CP000148">
    <property type="protein sequence ID" value="ABB30966.1"/>
    <property type="molecule type" value="Genomic_DNA"/>
</dbReference>
<dbReference type="SUPFAM" id="SSF56281">
    <property type="entry name" value="Metallo-hydrolase/oxidoreductase"/>
    <property type="match status" value="1"/>
</dbReference>
<dbReference type="STRING" id="269799.Gmet_0724"/>
<gene>
    <name evidence="2" type="ordered locus">Gmet_0724</name>
</gene>
<organism evidence="2 3">
    <name type="scientific">Geobacter metallireducens (strain ATCC 53774 / DSM 7210 / GS-15)</name>
    <dbReference type="NCBI Taxonomy" id="269799"/>
    <lineage>
        <taxon>Bacteria</taxon>
        <taxon>Pseudomonadati</taxon>
        <taxon>Thermodesulfobacteriota</taxon>
        <taxon>Desulfuromonadia</taxon>
        <taxon>Geobacterales</taxon>
        <taxon>Geobacteraceae</taxon>
        <taxon>Geobacter</taxon>
    </lineage>
</organism>
<dbReference type="Proteomes" id="UP000007073">
    <property type="component" value="Chromosome"/>
</dbReference>
<dbReference type="HOGENOM" id="CLU_823444_0_0_7"/>
<name>Q39XQ8_GEOMG</name>
<sequence length="356" mass="40851">MPPLFHPTPVNGPFDDPGVYVDFLFERRAILFDLGDITPLPPRKVLRISDIFVSHTHVDHFIGFDRVVRLCLGREKRLRLYGPPGFTDQVAHRLAGYTWNLVESYPTDFTVEATELAPGGGVRTVEFHCRREFVPENESWEQISNGVILDEETFRVRAAFLDHGTPCLAFALEEKLHVNVRKNRLEEMGLPTGEWLRELKNAILRGERDDLPFRVWWREGGQVREKIHPLGELRERLVGIVPGQRVVYVTDAGLTPENGSRIVELAREADYLFIETTFLHAEEERARERSHLTARQAGELAREAGVARVVPFHFSPKYRGMEEMLRTELEEAFFSEKTPGTRSNRVLSQQISAEVE</sequence>
<protein>
    <submittedName>
        <fullName evidence="2">Ribonuclease Z-related hydrolase</fullName>
    </submittedName>
</protein>
<accession>Q39XQ8</accession>
<evidence type="ECO:0000259" key="1">
    <source>
        <dbReference type="Pfam" id="PF12706"/>
    </source>
</evidence>
<dbReference type="GO" id="GO:0042781">
    <property type="term" value="F:3'-tRNA processing endoribonuclease activity"/>
    <property type="evidence" value="ECO:0007669"/>
    <property type="project" value="TreeGrafter"/>
</dbReference>
<dbReference type="PANTHER" id="PTHR46018">
    <property type="entry name" value="ZINC PHOSPHODIESTERASE ELAC PROTEIN 1"/>
    <property type="match status" value="1"/>
</dbReference>
<dbReference type="PANTHER" id="PTHR46018:SF7">
    <property type="entry name" value="RIBONUCLEASE Z"/>
    <property type="match status" value="1"/>
</dbReference>
<dbReference type="RefSeq" id="WP_011365716.1">
    <property type="nucleotide sequence ID" value="NC_007517.1"/>
</dbReference>
<evidence type="ECO:0000313" key="2">
    <source>
        <dbReference type="EMBL" id="ABB30966.1"/>
    </source>
</evidence>
<evidence type="ECO:0000313" key="3">
    <source>
        <dbReference type="Proteomes" id="UP000007073"/>
    </source>
</evidence>
<dbReference type="Gene3D" id="3.60.15.10">
    <property type="entry name" value="Ribonuclease Z/Hydroxyacylglutathione hydrolase-like"/>
    <property type="match status" value="1"/>
</dbReference>
<dbReference type="AlphaFoldDB" id="Q39XQ8"/>
<dbReference type="InterPro" id="IPR036866">
    <property type="entry name" value="RibonucZ/Hydroxyglut_hydro"/>
</dbReference>
<dbReference type="eggNOG" id="COG1234">
    <property type="taxonomic scope" value="Bacteria"/>
</dbReference>
<reference evidence="2 3" key="1">
    <citation type="submission" date="2005-10" db="EMBL/GenBank/DDBJ databases">
        <title>Complete sequence of Geobacter metallireducens GS-15.</title>
        <authorList>
            <consortium name="US DOE Joint Genome Institute"/>
            <person name="Copeland A."/>
            <person name="Lucas S."/>
            <person name="Lapidus A."/>
            <person name="Barry K."/>
            <person name="Detter J.C."/>
            <person name="Glavina T."/>
            <person name="Hammon N."/>
            <person name="Israni S."/>
            <person name="Pitluck S."/>
            <person name="Di Bartolo G."/>
            <person name="Chain P."/>
            <person name="Schmutz J."/>
            <person name="Larimer F."/>
            <person name="Land M."/>
            <person name="Kyrpides N."/>
            <person name="Ivanova N."/>
            <person name="Richardson P."/>
        </authorList>
    </citation>
    <scope>NUCLEOTIDE SEQUENCE [LARGE SCALE GENOMIC DNA]</scope>
    <source>
        <strain evidence="3">ATCC 53774 / DSM 7210 / GS-15</strain>
    </source>
</reference>
<reference evidence="2 3" key="2">
    <citation type="journal article" date="2009" name="BMC Microbiol.">
        <title>The genome sequence of Geobacter metallireducens: features of metabolism, physiology and regulation common and dissimilar to Geobacter sulfurreducens.</title>
        <authorList>
            <person name="Aklujkar M."/>
            <person name="Krushkal J."/>
            <person name="DiBartolo G."/>
            <person name="Lapidus A."/>
            <person name="Land M.L."/>
            <person name="Lovley D.R."/>
        </authorList>
    </citation>
    <scope>NUCLEOTIDE SEQUENCE [LARGE SCALE GENOMIC DNA]</scope>
    <source>
        <strain evidence="3">ATCC 53774 / DSM 7210 / GS-15</strain>
    </source>
</reference>
<proteinExistence type="predicted"/>
<keyword evidence="2" id="KW-0378">Hydrolase</keyword>
<dbReference type="Pfam" id="PF12706">
    <property type="entry name" value="Lactamase_B_2"/>
    <property type="match status" value="1"/>
</dbReference>
<dbReference type="NCBIfam" id="NF002558">
    <property type="entry name" value="PRK02126.1"/>
    <property type="match status" value="1"/>
</dbReference>
<dbReference type="KEGG" id="gme:Gmet_0724"/>